<dbReference type="InterPro" id="IPR037238">
    <property type="entry name" value="YbiA-like_sf"/>
</dbReference>
<dbReference type="InterPro" id="IPR012816">
    <property type="entry name" value="NADAR"/>
</dbReference>
<dbReference type="AlphaFoldDB" id="A0A9W4SBN0"/>
<organism evidence="3 4">
    <name type="scientific">Funneliformis geosporum</name>
    <dbReference type="NCBI Taxonomy" id="1117311"/>
    <lineage>
        <taxon>Eukaryota</taxon>
        <taxon>Fungi</taxon>
        <taxon>Fungi incertae sedis</taxon>
        <taxon>Mucoromycota</taxon>
        <taxon>Glomeromycotina</taxon>
        <taxon>Glomeromycetes</taxon>
        <taxon>Glomerales</taxon>
        <taxon>Glomeraceae</taxon>
        <taxon>Funneliformis</taxon>
    </lineage>
</organism>
<evidence type="ECO:0000259" key="2">
    <source>
        <dbReference type="Pfam" id="PF08719"/>
    </source>
</evidence>
<evidence type="ECO:0000256" key="1">
    <source>
        <dbReference type="SAM" id="MobiDB-lite"/>
    </source>
</evidence>
<protein>
    <submittedName>
        <fullName evidence="3">18167_t:CDS:1</fullName>
    </submittedName>
</protein>
<name>A0A9W4SBN0_9GLOM</name>
<dbReference type="EMBL" id="CAMKVN010000088">
    <property type="protein sequence ID" value="CAI2163403.1"/>
    <property type="molecule type" value="Genomic_DNA"/>
</dbReference>
<evidence type="ECO:0000313" key="3">
    <source>
        <dbReference type="EMBL" id="CAI2163403.1"/>
    </source>
</evidence>
<reference evidence="3" key="1">
    <citation type="submission" date="2022-08" db="EMBL/GenBank/DDBJ databases">
        <authorList>
            <person name="Kallberg Y."/>
            <person name="Tangrot J."/>
            <person name="Rosling A."/>
        </authorList>
    </citation>
    <scope>NUCLEOTIDE SEQUENCE</scope>
    <source>
        <strain evidence="3">Wild A</strain>
    </source>
</reference>
<gene>
    <name evidence="3" type="ORF">FWILDA_LOCUS1050</name>
</gene>
<dbReference type="Gene3D" id="1.10.357.40">
    <property type="entry name" value="YbiA-like"/>
    <property type="match status" value="1"/>
</dbReference>
<accession>A0A9W4SBN0</accession>
<feature type="region of interest" description="Disordered" evidence="1">
    <location>
        <begin position="391"/>
        <end position="418"/>
    </location>
</feature>
<evidence type="ECO:0000313" key="4">
    <source>
        <dbReference type="Proteomes" id="UP001153678"/>
    </source>
</evidence>
<comment type="caution">
    <text evidence="3">The sequence shown here is derived from an EMBL/GenBank/DDBJ whole genome shotgun (WGS) entry which is preliminary data.</text>
</comment>
<dbReference type="OrthoDB" id="206452at2759"/>
<dbReference type="CDD" id="cd15457">
    <property type="entry name" value="NADAR"/>
    <property type="match status" value="1"/>
</dbReference>
<feature type="compositionally biased region" description="Polar residues" evidence="1">
    <location>
        <begin position="394"/>
        <end position="406"/>
    </location>
</feature>
<keyword evidence="4" id="KW-1185">Reference proteome</keyword>
<dbReference type="NCBIfam" id="TIGR02464">
    <property type="entry name" value="ribofla_fusion"/>
    <property type="match status" value="1"/>
</dbReference>
<feature type="domain" description="NADAR" evidence="2">
    <location>
        <begin position="183"/>
        <end position="332"/>
    </location>
</feature>
<dbReference type="Pfam" id="PF08719">
    <property type="entry name" value="NADAR"/>
    <property type="match status" value="1"/>
</dbReference>
<proteinExistence type="predicted"/>
<sequence>MQNSDYSSQPPPIPTRPTYGNCMEPNCNCSSINCNEHDSKRCANCSHDTVMHLQLENLSLNDNINQLNYGGCNELHCNCPAMIPTEHDHLICFRCKHDHLIHVILPSNENQLQYGRCLETPCNCPCMIMNEQDPTKCFSCHHDHLIHLNFDNQMNCNVNIYNQIQPPLPLQVRERPPPDTIWFYNRNDPYYEFTNFQEGFPIKAVIPFPGPILEVKNWPTSEHLFQAAKFQSSKVIADGIRRCHTARDALNMARQYREFMDHNWQSINVKVMEWVVRCKFEQHGFLARLLLNTGDKKLVEHTEVDKFWGDGGDGSGQNMLGEILMRVRQNLRETRSHQHNYEYDQSRGIIDKKLIYPMTYYVPLPSSSQDFRVWNGPNHPNNTNIRNIEREEGSSQQPLISEQQEGQPVPPPLPPRRNRDIQLLKQQHQALPPIPSQAANHQRLIQQEIQNDVTHFNHNYHHQQQA</sequence>
<dbReference type="SUPFAM" id="SSF143990">
    <property type="entry name" value="YbiA-like"/>
    <property type="match status" value="1"/>
</dbReference>
<dbReference type="Proteomes" id="UP001153678">
    <property type="component" value="Unassembled WGS sequence"/>
</dbReference>